<dbReference type="EMBL" id="JBEZFP010000020">
    <property type="protein sequence ID" value="MEU8133992.1"/>
    <property type="molecule type" value="Genomic_DNA"/>
</dbReference>
<organism evidence="2 3">
    <name type="scientific">Streptodolium elevatio</name>
    <dbReference type="NCBI Taxonomy" id="3157996"/>
    <lineage>
        <taxon>Bacteria</taxon>
        <taxon>Bacillati</taxon>
        <taxon>Actinomycetota</taxon>
        <taxon>Actinomycetes</taxon>
        <taxon>Kitasatosporales</taxon>
        <taxon>Streptomycetaceae</taxon>
        <taxon>Streptodolium</taxon>
    </lineage>
</organism>
<proteinExistence type="predicted"/>
<evidence type="ECO:0000256" key="1">
    <source>
        <dbReference type="SAM" id="MobiDB-lite"/>
    </source>
</evidence>
<sequence length="98" mass="10218">MSKSSQDPKTQAKLTRQAEAAGLTDFQGARPEAGTRFKGHEFVATSGLTDAQALDAVNKLNAAGFSYGEVGPVPGPYLGGEAGGVWVPVPERDLEKSK</sequence>
<feature type="compositionally biased region" description="Polar residues" evidence="1">
    <location>
        <begin position="1"/>
        <end position="14"/>
    </location>
</feature>
<dbReference type="RefSeq" id="WP_358352291.1">
    <property type="nucleotide sequence ID" value="NZ_JBEZFP010000020.1"/>
</dbReference>
<name>A0ABV3DF17_9ACTN</name>
<gene>
    <name evidence="2" type="ORF">AB0C36_10820</name>
</gene>
<feature type="region of interest" description="Disordered" evidence="1">
    <location>
        <begin position="1"/>
        <end position="34"/>
    </location>
</feature>
<keyword evidence="3" id="KW-1185">Reference proteome</keyword>
<accession>A0ABV3DF17</accession>
<reference evidence="2 3" key="1">
    <citation type="submission" date="2024-06" db="EMBL/GenBank/DDBJ databases">
        <title>The Natural Products Discovery Center: Release of the First 8490 Sequenced Strains for Exploring Actinobacteria Biosynthetic Diversity.</title>
        <authorList>
            <person name="Kalkreuter E."/>
            <person name="Kautsar S.A."/>
            <person name="Yang D."/>
            <person name="Bader C.D."/>
            <person name="Teijaro C.N."/>
            <person name="Fluegel L."/>
            <person name="Davis C.M."/>
            <person name="Simpson J.R."/>
            <person name="Lauterbach L."/>
            <person name="Steele A.D."/>
            <person name="Gui C."/>
            <person name="Meng S."/>
            <person name="Li G."/>
            <person name="Viehrig K."/>
            <person name="Ye F."/>
            <person name="Su P."/>
            <person name="Kiefer A.F."/>
            <person name="Nichols A."/>
            <person name="Cepeda A.J."/>
            <person name="Yan W."/>
            <person name="Fan B."/>
            <person name="Jiang Y."/>
            <person name="Adhikari A."/>
            <person name="Zheng C.-J."/>
            <person name="Schuster L."/>
            <person name="Cowan T.M."/>
            <person name="Smanski M.J."/>
            <person name="Chevrette M.G."/>
            <person name="De Carvalho L.P.S."/>
            <person name="Shen B."/>
        </authorList>
    </citation>
    <scope>NUCLEOTIDE SEQUENCE [LARGE SCALE GENOMIC DNA]</scope>
    <source>
        <strain evidence="2 3">NPDC048946</strain>
    </source>
</reference>
<comment type="caution">
    <text evidence="2">The sequence shown here is derived from an EMBL/GenBank/DDBJ whole genome shotgun (WGS) entry which is preliminary data.</text>
</comment>
<dbReference type="Proteomes" id="UP001551482">
    <property type="component" value="Unassembled WGS sequence"/>
</dbReference>
<protein>
    <submittedName>
        <fullName evidence="2">Uncharacterized protein</fullName>
    </submittedName>
</protein>
<evidence type="ECO:0000313" key="2">
    <source>
        <dbReference type="EMBL" id="MEU8133992.1"/>
    </source>
</evidence>
<evidence type="ECO:0000313" key="3">
    <source>
        <dbReference type="Proteomes" id="UP001551482"/>
    </source>
</evidence>